<keyword evidence="1" id="KW-1133">Transmembrane helix</keyword>
<gene>
    <name evidence="2" type="ORF">E7Z73_01310</name>
</gene>
<keyword evidence="1" id="KW-0472">Membrane</keyword>
<evidence type="ECO:0000313" key="2">
    <source>
        <dbReference type="EMBL" id="MBE6504370.1"/>
    </source>
</evidence>
<dbReference type="AlphaFoldDB" id="A0A8T3VI51"/>
<protein>
    <submittedName>
        <fullName evidence="2">Uncharacterized protein</fullName>
    </submittedName>
</protein>
<dbReference type="RefSeq" id="WP_303736017.1">
    <property type="nucleotide sequence ID" value="NZ_SUTE01000007.1"/>
</dbReference>
<dbReference type="Proteomes" id="UP000762703">
    <property type="component" value="Unassembled WGS sequence"/>
</dbReference>
<comment type="caution">
    <text evidence="2">The sequence shown here is derived from an EMBL/GenBank/DDBJ whole genome shotgun (WGS) entry which is preliminary data.</text>
</comment>
<evidence type="ECO:0000256" key="1">
    <source>
        <dbReference type="SAM" id="Phobius"/>
    </source>
</evidence>
<dbReference type="EMBL" id="SUTE01000007">
    <property type="protein sequence ID" value="MBE6504370.1"/>
    <property type="molecule type" value="Genomic_DNA"/>
</dbReference>
<proteinExistence type="predicted"/>
<evidence type="ECO:0000313" key="3">
    <source>
        <dbReference type="Proteomes" id="UP000762703"/>
    </source>
</evidence>
<name>A0A8T3VI51_9EURY</name>
<keyword evidence="1" id="KW-0812">Transmembrane</keyword>
<organism evidence="2 3">
    <name type="scientific">Methanobrevibacter millerae</name>
    <dbReference type="NCBI Taxonomy" id="230361"/>
    <lineage>
        <taxon>Archaea</taxon>
        <taxon>Methanobacteriati</taxon>
        <taxon>Methanobacteriota</taxon>
        <taxon>Methanomada group</taxon>
        <taxon>Methanobacteria</taxon>
        <taxon>Methanobacteriales</taxon>
        <taxon>Methanobacteriaceae</taxon>
        <taxon>Methanobrevibacter</taxon>
    </lineage>
</organism>
<accession>A0A8T3VI51</accession>
<reference evidence="2" key="1">
    <citation type="submission" date="2019-04" db="EMBL/GenBank/DDBJ databases">
        <title>Evolution of Biomass-Degrading Anaerobic Consortia Revealed by Metagenomics.</title>
        <authorList>
            <person name="Peng X."/>
        </authorList>
    </citation>
    <scope>NUCLEOTIDE SEQUENCE</scope>
    <source>
        <strain evidence="2">SIG12</strain>
    </source>
</reference>
<feature type="transmembrane region" description="Helical" evidence="1">
    <location>
        <begin position="501"/>
        <end position="521"/>
    </location>
</feature>
<sequence length="525" mass="59586">MVFLLILALCSLSVVSANEDMGVDTQLSMPQSEVHMDSNSGLESYYPSSDENAFSFEDHSNLNIGTKEIDKTNILSNLGNNKKLINDLDNQPDYLDLKINNFCIISKEKSNIVIDEINIIHEDDSNLNIDNNVNSEASYSNEYYSSDIAEINENTIENSLNERLNASNGYVMKNNGNLLMLPLTERNLNTETNRSLKETFYENKIELSGNNDQIVNYWSESLINELSSNFALIKESYLFGFISNQRNYNNYPQIGLPLEYASNILGASRDIDDNAFTWNNNPDEMAYITVDMVNKSTDEILDLDLNEKEDLNRITPFEIGVNASLKALDYFKSQGIDIQRDYPYLYVLTSAGQVKVNETGTSDAIMGIISVLGLKINKNIYSIHIPNCEDLIFYYLWVNRTNKNDALSYALKYDTYKGELIESEEIKKQCDSIVYNIIYGKEKHKPHERYVSGDYLVINKFLTGNLTDVNLTNTTNTTNSSIVSDIKEEIKNSVLFSGNPYNILFTVIAIFIVSTIFVSSYTKHD</sequence>